<evidence type="ECO:0000256" key="1">
    <source>
        <dbReference type="ARBA" id="ARBA00002841"/>
    </source>
</evidence>
<evidence type="ECO:0000256" key="4">
    <source>
        <dbReference type="ARBA" id="ARBA00022448"/>
    </source>
</evidence>
<comment type="subcellular location">
    <subcellularLocation>
        <location evidence="8">Periplasm</location>
    </subcellularLocation>
    <subcellularLocation>
        <location evidence="8">Secreted</location>
    </subcellularLocation>
</comment>
<keyword evidence="6 8" id="KW-0732">Signal</keyword>
<dbReference type="InterPro" id="IPR050811">
    <property type="entry name" value="Phosphate_ABC_transporter"/>
</dbReference>
<dbReference type="Proteomes" id="UP000323819">
    <property type="component" value="Unassembled WGS sequence"/>
</dbReference>
<dbReference type="InterPro" id="IPR011862">
    <property type="entry name" value="Phos-bd"/>
</dbReference>
<comment type="similarity">
    <text evidence="2 8">Belongs to the PstS family.</text>
</comment>
<dbReference type="GO" id="GO:0007155">
    <property type="term" value="P:cell adhesion"/>
    <property type="evidence" value="ECO:0007669"/>
    <property type="project" value="UniProtKB-UniRule"/>
</dbReference>
<reference evidence="11 16" key="4">
    <citation type="submission" date="2019-09" db="EMBL/GenBank/DDBJ databases">
        <authorList>
            <person name="Kritzky A."/>
            <person name="Schelkanova E.Y."/>
            <person name="Alkhova Z.V."/>
            <person name="Smirnova N.I."/>
        </authorList>
    </citation>
    <scope>NUCLEOTIDE SEQUENCE [LARGE SCALE GENOMIC DNA]</scope>
    <source>
        <strain evidence="11 16">M1526</strain>
    </source>
</reference>
<dbReference type="EMBL" id="VUAA01000001">
    <property type="protein sequence ID" value="KAA1256602.1"/>
    <property type="molecule type" value="Genomic_DNA"/>
</dbReference>
<gene>
    <name evidence="11" type="primary">pstS</name>
    <name evidence="10" type="synonym">pstS_1</name>
    <name evidence="10" type="ORF">ERS013165_01009</name>
    <name evidence="12" type="ORF">EYB64_06815</name>
    <name evidence="11" type="ORF">F0M16_01070</name>
    <name evidence="13" type="ORF">FXF03_19085</name>
</gene>
<dbReference type="EMBL" id="CWOW01000004">
    <property type="protein sequence ID" value="CSA21100.1"/>
    <property type="molecule type" value="Genomic_DNA"/>
</dbReference>
<proteinExistence type="inferred from homology"/>
<dbReference type="RefSeq" id="WP_000620570.1">
    <property type="nucleotide sequence ID" value="NZ_AP028806.1"/>
</dbReference>
<dbReference type="Proteomes" id="UP000323225">
    <property type="component" value="Unassembled WGS sequence"/>
</dbReference>
<keyword evidence="7" id="KW-0472">Membrane</keyword>
<keyword evidence="8" id="KW-0592">Phosphate transport</keyword>
<evidence type="ECO:0000259" key="9">
    <source>
        <dbReference type="Pfam" id="PF12849"/>
    </source>
</evidence>
<evidence type="ECO:0000313" key="15">
    <source>
        <dbReference type="Proteomes" id="UP000294145"/>
    </source>
</evidence>
<comment type="function">
    <text evidence="1">Part of the ABC transporter complex PstSACB involved in phosphate import.</text>
</comment>
<dbReference type="GO" id="GO:0042301">
    <property type="term" value="F:phosphate ion binding"/>
    <property type="evidence" value="ECO:0007669"/>
    <property type="project" value="UniProtKB-UniRule"/>
</dbReference>
<dbReference type="AlphaFoldDB" id="A0A085RXE0"/>
<comment type="function">
    <text evidence="8">Involved in the system for phosphate transport across the cytoplasmic membrane.</text>
</comment>
<dbReference type="EMBL" id="VSIJ01000037">
    <property type="protein sequence ID" value="TXX63787.1"/>
    <property type="molecule type" value="Genomic_DNA"/>
</dbReference>
<dbReference type="CDD" id="cd01006">
    <property type="entry name" value="PBP2_phosphate_binding"/>
    <property type="match status" value="1"/>
</dbReference>
<dbReference type="InterPro" id="IPR024370">
    <property type="entry name" value="PBP_domain"/>
</dbReference>
<evidence type="ECO:0000256" key="8">
    <source>
        <dbReference type="RuleBase" id="RU367119"/>
    </source>
</evidence>
<evidence type="ECO:0000256" key="3">
    <source>
        <dbReference type="ARBA" id="ARBA00011529"/>
    </source>
</evidence>
<evidence type="ECO:0000256" key="2">
    <source>
        <dbReference type="ARBA" id="ARBA00008725"/>
    </source>
</evidence>
<evidence type="ECO:0000313" key="17">
    <source>
        <dbReference type="Proteomes" id="UP000323819"/>
    </source>
</evidence>
<dbReference type="FunFam" id="3.40.190.10:FF:000107">
    <property type="entry name" value="Phosphate ABC transporter, phosphate-binding protein"/>
    <property type="match status" value="1"/>
</dbReference>
<feature type="chain" id="PRO_5015029197" description="Phosphate-binding protein" evidence="8">
    <location>
        <begin position="26"/>
        <end position="278"/>
    </location>
</feature>
<dbReference type="SUPFAM" id="SSF53850">
    <property type="entry name" value="Periplasmic binding protein-like II"/>
    <property type="match status" value="1"/>
</dbReference>
<accession>A0A085RXE0</accession>
<evidence type="ECO:0000313" key="16">
    <source>
        <dbReference type="Proteomes" id="UP000323225"/>
    </source>
</evidence>
<dbReference type="Proteomes" id="UP000044806">
    <property type="component" value="Unassembled WGS sequence"/>
</dbReference>
<dbReference type="PANTHER" id="PTHR30570">
    <property type="entry name" value="PERIPLASMIC PHOSPHATE BINDING COMPONENT OF PHOSPHATE ABC TRANSPORTER"/>
    <property type="match status" value="1"/>
</dbReference>
<dbReference type="Proteomes" id="UP000294145">
    <property type="component" value="Unassembled WGS sequence"/>
</dbReference>
<dbReference type="Pfam" id="PF12849">
    <property type="entry name" value="PBP_like_2"/>
    <property type="match status" value="1"/>
</dbReference>
<name>A0A085RXE0_VIBCL</name>
<dbReference type="KEGG" id="vcz:VAB027_376"/>
<reference evidence="13 17" key="3">
    <citation type="submission" date="2019-06" db="EMBL/GenBank/DDBJ databases">
        <title>Vibrio cholerae phylogeny based on whole-genome sequencing reveals genetic diversity and population strucutre.</title>
        <authorList>
            <person name="Zhiqiu Y."/>
            <person name="Bin L."/>
            <person name="Lingyan J."/>
        </authorList>
    </citation>
    <scope>NUCLEOTIDE SEQUENCE [LARGE SCALE GENOMIC DNA]</scope>
    <source>
        <strain evidence="13 17">N2814</strain>
    </source>
</reference>
<dbReference type="GO" id="GO:0005576">
    <property type="term" value="C:extracellular region"/>
    <property type="evidence" value="ECO:0007669"/>
    <property type="project" value="UniProtKB-SubCell"/>
</dbReference>
<dbReference type="PANTHER" id="PTHR30570:SF1">
    <property type="entry name" value="PHOSPHATE-BINDING PROTEIN PSTS"/>
    <property type="match status" value="1"/>
</dbReference>
<keyword evidence="5" id="KW-1003">Cell membrane</keyword>
<protein>
    <recommendedName>
        <fullName evidence="8">Phosphate-binding protein</fullName>
    </recommendedName>
</protein>
<evidence type="ECO:0000313" key="10">
    <source>
        <dbReference type="EMBL" id="CSA21100.1"/>
    </source>
</evidence>
<evidence type="ECO:0000313" key="13">
    <source>
        <dbReference type="EMBL" id="TXX63787.1"/>
    </source>
</evidence>
<evidence type="ECO:0000313" key="12">
    <source>
        <dbReference type="EMBL" id="TBM43804.1"/>
    </source>
</evidence>
<evidence type="ECO:0000313" key="11">
    <source>
        <dbReference type="EMBL" id="KAA1256602.1"/>
    </source>
</evidence>
<dbReference type="EMBL" id="SISP01000008">
    <property type="protein sequence ID" value="TBM43804.1"/>
    <property type="molecule type" value="Genomic_DNA"/>
</dbReference>
<sequence>MIRMALAAVCALLFSITTMTPFVQASEITISGSTSVARIMDVLAEKYNQQHPETYVAVQGVGSTAGISLLKKGVADIAMTSRYLTESEAQNTLHTFTLAFDGLAIVVNQANPVTNLTREQLYGIYKGQITNWKQVGGNDQKIAVVTREASSGTRYSFESLMGLTKTVKDREVSDVAPTALVVNSNSMMKTLVNHNTQAVGFISIGSVDKSVKAIQFEKTDPTSDNIAKHTYQLSRPFLILHYSDNADEQTKEFIAFLKSESAKKLIVEYGYIMPSDVE</sequence>
<evidence type="ECO:0000313" key="14">
    <source>
        <dbReference type="Proteomes" id="UP000044806"/>
    </source>
</evidence>
<feature type="domain" description="PBP" evidence="9">
    <location>
        <begin position="26"/>
        <end position="260"/>
    </location>
</feature>
<keyword evidence="4 8" id="KW-0813">Transport</keyword>
<dbReference type="GO" id="GO:0042597">
    <property type="term" value="C:periplasmic space"/>
    <property type="evidence" value="ECO:0007669"/>
    <property type="project" value="UniProtKB-SubCell"/>
</dbReference>
<evidence type="ECO:0000256" key="6">
    <source>
        <dbReference type="ARBA" id="ARBA00022729"/>
    </source>
</evidence>
<comment type="subunit">
    <text evidence="3">The complex is composed of two ATP-binding proteins (PstB), two transmembrane proteins (PstC and PstA) and a solute-binding protein (PstS).</text>
</comment>
<reference evidence="12 15" key="2">
    <citation type="submission" date="2019-02" db="EMBL/GenBank/DDBJ databases">
        <title>Genomic plasticity associated with the antimicrobial resistance in Vibrio cholerae.</title>
        <authorList>
            <person name="Verma J."/>
            <person name="Bag S."/>
            <person name="Saha B."/>
            <person name="Kumar P."/>
            <person name="Ghosh T.S."/>
            <person name="Dayal M."/>
            <person name="Senapati T."/>
            <person name="Mehra S."/>
            <person name="Dey P."/>
            <person name="Desigamani A."/>
            <person name="Kumar D."/>
            <person name="Rana P."/>
            <person name="Kumar B."/>
            <person name="Maiti T.K."/>
            <person name="Sharma N.C."/>
            <person name="Bhadra R.K."/>
            <person name="Mutreja A."/>
            <person name="Nair G.B."/>
            <person name="Ramamurthy T."/>
            <person name="Das B."/>
        </authorList>
    </citation>
    <scope>NUCLEOTIDE SEQUENCE [LARGE SCALE GENOMIC DNA]</scope>
    <source>
        <strain evidence="12 15">IDH06781</strain>
    </source>
</reference>
<keyword evidence="8" id="KW-0964">Secreted</keyword>
<dbReference type="GO" id="GO:0006817">
    <property type="term" value="P:phosphate ion transport"/>
    <property type="evidence" value="ECO:0007669"/>
    <property type="project" value="UniProtKB-UniRule"/>
</dbReference>
<feature type="signal peptide" evidence="8">
    <location>
        <begin position="1"/>
        <end position="25"/>
    </location>
</feature>
<dbReference type="Gene3D" id="3.40.190.10">
    <property type="entry name" value="Periplasmic binding protein-like II"/>
    <property type="match status" value="2"/>
</dbReference>
<organism evidence="11 16">
    <name type="scientific">Vibrio cholerae</name>
    <dbReference type="NCBI Taxonomy" id="666"/>
    <lineage>
        <taxon>Bacteria</taxon>
        <taxon>Pseudomonadati</taxon>
        <taxon>Pseudomonadota</taxon>
        <taxon>Gammaproteobacteria</taxon>
        <taxon>Vibrionales</taxon>
        <taxon>Vibrionaceae</taxon>
        <taxon>Vibrio</taxon>
    </lineage>
</organism>
<evidence type="ECO:0000256" key="5">
    <source>
        <dbReference type="ARBA" id="ARBA00022475"/>
    </source>
</evidence>
<keyword evidence="8" id="KW-0574">Periplasm</keyword>
<evidence type="ECO:0000256" key="7">
    <source>
        <dbReference type="ARBA" id="ARBA00023136"/>
    </source>
</evidence>
<reference evidence="10 14" key="1">
    <citation type="submission" date="2015-07" db="EMBL/GenBank/DDBJ databases">
        <authorList>
            <consortium name="Pathogen Informatics"/>
        </authorList>
    </citation>
    <scope>NUCLEOTIDE SEQUENCE [LARGE SCALE GENOMIC DNA]</scope>
    <source>
        <strain evidence="10 14">A51</strain>
    </source>
</reference>
<dbReference type="NCBIfam" id="TIGR02136">
    <property type="entry name" value="ptsS_2"/>
    <property type="match status" value="1"/>
</dbReference>